<organism evidence="1 2">
    <name type="scientific">Didymodactylos carnosus</name>
    <dbReference type="NCBI Taxonomy" id="1234261"/>
    <lineage>
        <taxon>Eukaryota</taxon>
        <taxon>Metazoa</taxon>
        <taxon>Spiralia</taxon>
        <taxon>Gnathifera</taxon>
        <taxon>Rotifera</taxon>
        <taxon>Eurotatoria</taxon>
        <taxon>Bdelloidea</taxon>
        <taxon>Philodinida</taxon>
        <taxon>Philodinidae</taxon>
        <taxon>Didymodactylos</taxon>
    </lineage>
</organism>
<evidence type="ECO:0000313" key="2">
    <source>
        <dbReference type="Proteomes" id="UP000681722"/>
    </source>
</evidence>
<proteinExistence type="predicted"/>
<gene>
    <name evidence="1" type="ORF">SRO942_LOCUS51472</name>
</gene>
<dbReference type="AlphaFoldDB" id="A0A8S3AG79"/>
<evidence type="ECO:0000313" key="1">
    <source>
        <dbReference type="EMBL" id="CAF4704768.1"/>
    </source>
</evidence>
<dbReference type="Proteomes" id="UP000681722">
    <property type="component" value="Unassembled WGS sequence"/>
</dbReference>
<reference evidence="1" key="1">
    <citation type="submission" date="2021-02" db="EMBL/GenBank/DDBJ databases">
        <authorList>
            <person name="Nowell W R."/>
        </authorList>
    </citation>
    <scope>NUCLEOTIDE SEQUENCE</scope>
</reference>
<protein>
    <submittedName>
        <fullName evidence="1">Uncharacterized protein</fullName>
    </submittedName>
</protein>
<comment type="caution">
    <text evidence="1">The sequence shown here is derived from an EMBL/GenBank/DDBJ whole genome shotgun (WGS) entry which is preliminary data.</text>
</comment>
<name>A0A8S3AG79_9BILA</name>
<accession>A0A8S3AG79</accession>
<feature type="non-terminal residue" evidence="1">
    <location>
        <position position="33"/>
    </location>
</feature>
<sequence length="33" mass="3893">MQSWGMSHFNQKCAGYNHASLRKGFGYILEFRK</sequence>
<dbReference type="EMBL" id="CAJOBC010164087">
    <property type="protein sequence ID" value="CAF4704768.1"/>
    <property type="molecule type" value="Genomic_DNA"/>
</dbReference>